<dbReference type="SUPFAM" id="SSF89155">
    <property type="entry name" value="TorD-like"/>
    <property type="match status" value="1"/>
</dbReference>
<accession>A0A1H9R3F9</accession>
<organism evidence="2 3">
    <name type="scientific">Corynebacterium cystitidis DSM 20524</name>
    <dbReference type="NCBI Taxonomy" id="1121357"/>
    <lineage>
        <taxon>Bacteria</taxon>
        <taxon>Bacillati</taxon>
        <taxon>Actinomycetota</taxon>
        <taxon>Actinomycetes</taxon>
        <taxon>Mycobacteriales</taxon>
        <taxon>Corynebacteriaceae</taxon>
        <taxon>Corynebacterium</taxon>
    </lineage>
</organism>
<dbReference type="AlphaFoldDB" id="A0A1H9R3F9"/>
<evidence type="ECO:0000313" key="3">
    <source>
        <dbReference type="Proteomes" id="UP000198929"/>
    </source>
</evidence>
<proteinExistence type="predicted"/>
<name>A0A1H9R3F9_9CORY</name>
<evidence type="ECO:0000313" key="2">
    <source>
        <dbReference type="EMBL" id="SER67238.1"/>
    </source>
</evidence>
<reference evidence="3" key="1">
    <citation type="submission" date="2016-10" db="EMBL/GenBank/DDBJ databases">
        <authorList>
            <person name="Varghese N."/>
            <person name="Submissions S."/>
        </authorList>
    </citation>
    <scope>NUCLEOTIDE SEQUENCE [LARGE SCALE GENOMIC DNA]</scope>
    <source>
        <strain evidence="3">DSM 20524</strain>
    </source>
</reference>
<protein>
    <submittedName>
        <fullName evidence="2">Chaperone TorD involved in molybdoenzyme TorA maturation</fullName>
    </submittedName>
</protein>
<dbReference type="EMBL" id="FOGQ01000002">
    <property type="protein sequence ID" value="SER67238.1"/>
    <property type="molecule type" value="Genomic_DNA"/>
</dbReference>
<dbReference type="Proteomes" id="UP000198929">
    <property type="component" value="Unassembled WGS sequence"/>
</dbReference>
<dbReference type="InterPro" id="IPR050289">
    <property type="entry name" value="TorD/DmsD_chaperones"/>
</dbReference>
<dbReference type="Pfam" id="PF02613">
    <property type="entry name" value="Nitrate_red_del"/>
    <property type="match status" value="1"/>
</dbReference>
<dbReference type="STRING" id="1121357.SAMN05661109_00763"/>
<dbReference type="PANTHER" id="PTHR34227">
    <property type="entry name" value="CHAPERONE PROTEIN YCDY"/>
    <property type="match status" value="1"/>
</dbReference>
<dbReference type="RefSeq" id="WP_092256380.1">
    <property type="nucleotide sequence ID" value="NZ_CP047199.1"/>
</dbReference>
<evidence type="ECO:0000256" key="1">
    <source>
        <dbReference type="ARBA" id="ARBA00023186"/>
    </source>
</evidence>
<dbReference type="InterPro" id="IPR020945">
    <property type="entry name" value="DMSO/NO3_reduct_chaperone"/>
</dbReference>
<dbReference type="PANTHER" id="PTHR34227:SF1">
    <property type="entry name" value="DIMETHYL SULFOXIDE REDUCTASE CHAPERONE-RELATED"/>
    <property type="match status" value="1"/>
</dbReference>
<keyword evidence="1" id="KW-0143">Chaperone</keyword>
<dbReference type="InterPro" id="IPR036411">
    <property type="entry name" value="TorD-like_sf"/>
</dbReference>
<sequence length="199" mass="21692">MEANRAQRLAIAADIVGQLFLEAPRPALAAALHDEKFLRDWPLDDDHSQAATQMLRSASPDSADELKRDHLYLFTGIGAPLAQPYESPYFSPDGLVFDSATAEVAEIYRQVGFSTGTDAMPADHIGFQLLCVGHIARQITALAPSVGAYTEILRSFVDKHLGRFSEHVLVSVEEHARSSIYQALPGLTRGVITTTLTLC</sequence>
<gene>
    <name evidence="2" type="ORF">SAMN05661109_00763</name>
</gene>
<dbReference type="Gene3D" id="1.10.3480.10">
    <property type="entry name" value="TorD-like"/>
    <property type="match status" value="1"/>
</dbReference>
<keyword evidence="3" id="KW-1185">Reference proteome</keyword>